<feature type="transmembrane region" description="Helical" evidence="1">
    <location>
        <begin position="6"/>
        <end position="26"/>
    </location>
</feature>
<gene>
    <name evidence="2" type="ORF">A2703_00155</name>
</gene>
<keyword evidence="1" id="KW-1133">Transmembrane helix</keyword>
<reference evidence="2 3" key="1">
    <citation type="journal article" date="2016" name="Nat. Commun.">
        <title>Thousands of microbial genomes shed light on interconnected biogeochemical processes in an aquifer system.</title>
        <authorList>
            <person name="Anantharaman K."/>
            <person name="Brown C.T."/>
            <person name="Hug L.A."/>
            <person name="Sharon I."/>
            <person name="Castelle C.J."/>
            <person name="Probst A.J."/>
            <person name="Thomas B.C."/>
            <person name="Singh A."/>
            <person name="Wilkins M.J."/>
            <person name="Karaoz U."/>
            <person name="Brodie E.L."/>
            <person name="Williams K.H."/>
            <person name="Hubbard S.S."/>
            <person name="Banfield J.F."/>
        </authorList>
    </citation>
    <scope>NUCLEOTIDE SEQUENCE [LARGE SCALE GENOMIC DNA]</scope>
</reference>
<organism evidence="2 3">
    <name type="scientific">Candidatus Collierbacteria bacterium RIFCSPHIGHO2_01_FULL_50_25</name>
    <dbReference type="NCBI Taxonomy" id="1817722"/>
    <lineage>
        <taxon>Bacteria</taxon>
        <taxon>Candidatus Collieribacteriota</taxon>
    </lineage>
</organism>
<comment type="caution">
    <text evidence="2">The sequence shown here is derived from an EMBL/GenBank/DDBJ whole genome shotgun (WGS) entry which is preliminary data.</text>
</comment>
<protein>
    <recommendedName>
        <fullName evidence="4">DUF4446 domain-containing protein</fullName>
    </recommendedName>
</protein>
<dbReference type="Proteomes" id="UP000177979">
    <property type="component" value="Unassembled WGS sequence"/>
</dbReference>
<dbReference type="AlphaFoldDB" id="A0A1F5EY13"/>
<evidence type="ECO:0000256" key="1">
    <source>
        <dbReference type="SAM" id="Phobius"/>
    </source>
</evidence>
<accession>A0A1F5EY13</accession>
<keyword evidence="1" id="KW-0812">Transmembrane</keyword>
<dbReference type="Pfam" id="PF14584">
    <property type="entry name" value="DUF4446"/>
    <property type="match status" value="1"/>
</dbReference>
<name>A0A1F5EY13_9BACT</name>
<dbReference type="InterPro" id="IPR027981">
    <property type="entry name" value="DUF4446"/>
</dbReference>
<keyword evidence="1" id="KW-0472">Membrane</keyword>
<sequence>MPGSTALYIILGLLSIWLLLVTTLLVRIMVHYQALTKGVAQKDLISALNNFISKTGQNHEAIENLRKEFLDEKKASMLHFQRLGFRRFNPFTDTGGDQSFILSLLDENGTGVVVSSLHSRENTRVYAKQIENGHCPDQVLSKEEQAVIKDSLK</sequence>
<proteinExistence type="predicted"/>
<evidence type="ECO:0000313" key="2">
    <source>
        <dbReference type="EMBL" id="OGD72186.1"/>
    </source>
</evidence>
<evidence type="ECO:0000313" key="3">
    <source>
        <dbReference type="Proteomes" id="UP000177979"/>
    </source>
</evidence>
<dbReference type="STRING" id="1817722.A2703_00155"/>
<dbReference type="EMBL" id="MFAG01000011">
    <property type="protein sequence ID" value="OGD72186.1"/>
    <property type="molecule type" value="Genomic_DNA"/>
</dbReference>
<evidence type="ECO:0008006" key="4">
    <source>
        <dbReference type="Google" id="ProtNLM"/>
    </source>
</evidence>